<evidence type="ECO:0000313" key="1">
    <source>
        <dbReference type="EMBL" id="AUJ25027.1"/>
    </source>
</evidence>
<evidence type="ECO:0000313" key="2">
    <source>
        <dbReference type="Proteomes" id="UP000234237"/>
    </source>
</evidence>
<organism evidence="1 2">
    <name type="scientific">Virgibacillus dokdonensis</name>
    <dbReference type="NCBI Taxonomy" id="302167"/>
    <lineage>
        <taxon>Bacteria</taxon>
        <taxon>Bacillati</taxon>
        <taxon>Bacillota</taxon>
        <taxon>Bacilli</taxon>
        <taxon>Bacillales</taxon>
        <taxon>Bacillaceae</taxon>
        <taxon>Virgibacillus</taxon>
    </lineage>
</organism>
<dbReference type="Proteomes" id="UP000234237">
    <property type="component" value="Chromosome"/>
</dbReference>
<dbReference type="AlphaFoldDB" id="A0A2K9IZ87"/>
<accession>A0A2K9IZ87</accession>
<proteinExistence type="predicted"/>
<sequence>MKEKGRFISIINDVVSSIKAMMHKDMIKNRLILKG</sequence>
<dbReference type="KEGG" id="vpn:A21D_01946"/>
<name>A0A2K9IZ87_9BACI</name>
<dbReference type="STRING" id="302167.GCA_900166595_00672"/>
<dbReference type="EMBL" id="CP018622">
    <property type="protein sequence ID" value="AUJ25027.1"/>
    <property type="molecule type" value="Genomic_DNA"/>
</dbReference>
<protein>
    <submittedName>
        <fullName evidence="1">Uncharacterized protein</fullName>
    </submittedName>
</protein>
<reference evidence="2" key="1">
    <citation type="submission" date="2016-11" db="EMBL/GenBank/DDBJ databases">
        <title>Complete genome sequence of Virgibacillus pantothenticus 21D, a halophilic bacterium isolated from the deep hypersaline anoxic basin Discovery in the Mediterranean Sea.</title>
        <authorList>
            <person name="Zeaiter Z."/>
            <person name="Booth J.M."/>
            <person name="Prosdocimi E.M."/>
            <person name="Mapelli F."/>
            <person name="Fusi M."/>
            <person name="Daffonchio D."/>
            <person name="Borin S."/>
            <person name="Crotti E."/>
        </authorList>
    </citation>
    <scope>NUCLEOTIDE SEQUENCE [LARGE SCALE GENOMIC DNA]</scope>
    <source>
        <strain evidence="2">21D</strain>
    </source>
</reference>
<gene>
    <name evidence="1" type="ORF">A21D_01946</name>
</gene>